<evidence type="ECO:0000313" key="3">
    <source>
        <dbReference type="Proteomes" id="UP001432062"/>
    </source>
</evidence>
<feature type="transmembrane region" description="Helical" evidence="1">
    <location>
        <begin position="145"/>
        <end position="166"/>
    </location>
</feature>
<reference evidence="2" key="1">
    <citation type="submission" date="2022-10" db="EMBL/GenBank/DDBJ databases">
        <title>The complete genomes of actinobacterial strains from the NBC collection.</title>
        <authorList>
            <person name="Joergensen T.S."/>
            <person name="Alvarez Arevalo M."/>
            <person name="Sterndorff E.B."/>
            <person name="Faurdal D."/>
            <person name="Vuksanovic O."/>
            <person name="Mourched A.-S."/>
            <person name="Charusanti P."/>
            <person name="Shaw S."/>
            <person name="Blin K."/>
            <person name="Weber T."/>
        </authorList>
    </citation>
    <scope>NUCLEOTIDE SEQUENCE</scope>
    <source>
        <strain evidence="2">NBC_01482</strain>
    </source>
</reference>
<sequence length="167" mass="19150">MSSPISDGLWNSHVTPESYGGRYQDAVLEQYKLYVEMADRISARRSLTNSFFLTLNTSAFTIIGVMLQLHPSRAVWTLVCPTVALVVQCGAWYYLLRSYRQLNAAKYQVVGALEERLPASPYWRAEWTALGQGRNRRLYRPLTHLEQWVPVIFALTYVITYVVAVLK</sequence>
<feature type="transmembrane region" description="Helical" evidence="1">
    <location>
        <begin position="75"/>
        <end position="96"/>
    </location>
</feature>
<feature type="transmembrane region" description="Helical" evidence="1">
    <location>
        <begin position="50"/>
        <end position="69"/>
    </location>
</feature>
<gene>
    <name evidence="2" type="ORF">OG563_23965</name>
</gene>
<keyword evidence="1" id="KW-0812">Transmembrane</keyword>
<dbReference type="Proteomes" id="UP001432062">
    <property type="component" value="Chromosome"/>
</dbReference>
<keyword evidence="1" id="KW-1133">Transmembrane helix</keyword>
<protein>
    <recommendedName>
        <fullName evidence="4">Small integral membrane protein</fullName>
    </recommendedName>
</protein>
<accession>A0ABZ1YGK2</accession>
<dbReference type="Pfam" id="PF24838">
    <property type="entry name" value="8xMP"/>
    <property type="match status" value="1"/>
</dbReference>
<evidence type="ECO:0000313" key="2">
    <source>
        <dbReference type="EMBL" id="WUV42332.1"/>
    </source>
</evidence>
<dbReference type="RefSeq" id="WP_327095635.1">
    <property type="nucleotide sequence ID" value="NZ_CP109149.1"/>
</dbReference>
<keyword evidence="1" id="KW-0472">Membrane</keyword>
<dbReference type="InterPro" id="IPR056918">
    <property type="entry name" value="8xMP"/>
</dbReference>
<name>A0ABZ1YGK2_9NOCA</name>
<dbReference type="EMBL" id="CP109441">
    <property type="protein sequence ID" value="WUV42332.1"/>
    <property type="molecule type" value="Genomic_DNA"/>
</dbReference>
<evidence type="ECO:0000256" key="1">
    <source>
        <dbReference type="SAM" id="Phobius"/>
    </source>
</evidence>
<evidence type="ECO:0008006" key="4">
    <source>
        <dbReference type="Google" id="ProtNLM"/>
    </source>
</evidence>
<proteinExistence type="predicted"/>
<organism evidence="2 3">
    <name type="scientific">Nocardia vinacea</name>
    <dbReference type="NCBI Taxonomy" id="96468"/>
    <lineage>
        <taxon>Bacteria</taxon>
        <taxon>Bacillati</taxon>
        <taxon>Actinomycetota</taxon>
        <taxon>Actinomycetes</taxon>
        <taxon>Mycobacteriales</taxon>
        <taxon>Nocardiaceae</taxon>
        <taxon>Nocardia</taxon>
    </lineage>
</organism>
<keyword evidence="3" id="KW-1185">Reference proteome</keyword>